<protein>
    <recommendedName>
        <fullName evidence="1">DUF6879 domain-containing protein</fullName>
    </recommendedName>
</protein>
<dbReference type="InterPro" id="IPR049244">
    <property type="entry name" value="DUF6879"/>
</dbReference>
<dbReference type="Pfam" id="PF21806">
    <property type="entry name" value="DUF6879"/>
    <property type="match status" value="1"/>
</dbReference>
<evidence type="ECO:0000313" key="3">
    <source>
        <dbReference type="Proteomes" id="UP001521150"/>
    </source>
</evidence>
<name>A0ABS8Z4Z8_9PSEU</name>
<proteinExistence type="predicted"/>
<reference evidence="2 3" key="1">
    <citation type="submission" date="2021-12" db="EMBL/GenBank/DDBJ databases">
        <title>Genome sequence of Kibdelosporangium philippinense ATCC 49844.</title>
        <authorList>
            <person name="Fedorov E.A."/>
            <person name="Omeragic M."/>
            <person name="Shalygina K.F."/>
            <person name="Maclea K.S."/>
        </authorList>
    </citation>
    <scope>NUCLEOTIDE SEQUENCE [LARGE SCALE GENOMIC DNA]</scope>
    <source>
        <strain evidence="2 3">ATCC 49844</strain>
    </source>
</reference>
<sequence length="166" mass="19061">MLSRQEFQGLFASDWSSAWRWECQGTYHEPQEQEPLRRFLAGEADDHAWFAWPKRVRAWVSTGRKIGRVRMLTDPLTDYLRFELSITPPALDAGEDIRFLHHARAAELGAPDKDFWMFDDNTVVLMTFDDHGVSGAELITDATSVRPYADWQDVATREAVPFASLT</sequence>
<keyword evidence="3" id="KW-1185">Reference proteome</keyword>
<evidence type="ECO:0000259" key="1">
    <source>
        <dbReference type="Pfam" id="PF21806"/>
    </source>
</evidence>
<accession>A0ABS8Z4Z8</accession>
<feature type="domain" description="DUF6879" evidence="1">
    <location>
        <begin position="6"/>
        <end position="163"/>
    </location>
</feature>
<comment type="caution">
    <text evidence="2">The sequence shown here is derived from an EMBL/GenBank/DDBJ whole genome shotgun (WGS) entry which is preliminary data.</text>
</comment>
<evidence type="ECO:0000313" key="2">
    <source>
        <dbReference type="EMBL" id="MCE7001638.1"/>
    </source>
</evidence>
<dbReference type="Proteomes" id="UP001521150">
    <property type="component" value="Unassembled WGS sequence"/>
</dbReference>
<dbReference type="RefSeq" id="WP_233722698.1">
    <property type="nucleotide sequence ID" value="NZ_JAJVCN010000001.1"/>
</dbReference>
<dbReference type="EMBL" id="JAJVCN010000001">
    <property type="protein sequence ID" value="MCE7001638.1"/>
    <property type="molecule type" value="Genomic_DNA"/>
</dbReference>
<organism evidence="2 3">
    <name type="scientific">Kibdelosporangium philippinense</name>
    <dbReference type="NCBI Taxonomy" id="211113"/>
    <lineage>
        <taxon>Bacteria</taxon>
        <taxon>Bacillati</taxon>
        <taxon>Actinomycetota</taxon>
        <taxon>Actinomycetes</taxon>
        <taxon>Pseudonocardiales</taxon>
        <taxon>Pseudonocardiaceae</taxon>
        <taxon>Kibdelosporangium</taxon>
    </lineage>
</organism>
<gene>
    <name evidence="2" type="ORF">LWC34_02100</name>
</gene>